<proteinExistence type="predicted"/>
<sequence>MKKPYYIDYPQEHVEGHAHTYQCVYCKVVTTTINGSIEGHLPSCEFRLKLERDGFEKNADSNSLPCSSSDEVD</sequence>
<dbReference type="Proteomes" id="UP000826722">
    <property type="component" value="Chromosome"/>
</dbReference>
<dbReference type="EMBL" id="AP024110">
    <property type="protein sequence ID" value="BCM24458.1"/>
    <property type="molecule type" value="Genomic_DNA"/>
</dbReference>
<name>A0A8D5G1P6_9PROT</name>
<organism evidence="1 2">
    <name type="scientific">Methyloradius palustris</name>
    <dbReference type="NCBI Taxonomy" id="2778876"/>
    <lineage>
        <taxon>Bacteria</taxon>
        <taxon>Pseudomonadati</taxon>
        <taxon>Pseudomonadota</taxon>
        <taxon>Betaproteobacteria</taxon>
        <taxon>Nitrosomonadales</taxon>
        <taxon>Methylophilaceae</taxon>
        <taxon>Methyloradius</taxon>
    </lineage>
</organism>
<evidence type="ECO:0000313" key="2">
    <source>
        <dbReference type="Proteomes" id="UP000826722"/>
    </source>
</evidence>
<dbReference type="KEGG" id="mpau:ZMTM_07170"/>
<dbReference type="AlphaFoldDB" id="A0A8D5G1P6"/>
<accession>A0A8D5G1P6</accession>
<protein>
    <submittedName>
        <fullName evidence="1">Uncharacterized protein</fullName>
    </submittedName>
</protein>
<reference evidence="1" key="1">
    <citation type="journal article" date="2021" name="Arch. Microbiol.">
        <title>Methyloradius palustris gen. nov., sp. nov., a methanol-oxidizing bacterium isolated from snow.</title>
        <authorList>
            <person name="Miyadera T."/>
            <person name="Kojima H."/>
            <person name="Fukui M."/>
        </authorList>
    </citation>
    <scope>NUCLEOTIDE SEQUENCE</scope>
    <source>
        <strain evidence="1">Zm11</strain>
    </source>
</reference>
<keyword evidence="2" id="KW-1185">Reference proteome</keyword>
<gene>
    <name evidence="1" type="ORF">ZMTM_07170</name>
</gene>
<dbReference type="RefSeq" id="WP_221764988.1">
    <property type="nucleotide sequence ID" value="NZ_AP024110.1"/>
</dbReference>
<evidence type="ECO:0000313" key="1">
    <source>
        <dbReference type="EMBL" id="BCM24458.1"/>
    </source>
</evidence>